<dbReference type="Gene3D" id="1.20.1280.50">
    <property type="match status" value="1"/>
</dbReference>
<name>A0ABR0U4G9_REHGL</name>
<dbReference type="Pfam" id="PF08268">
    <property type="entry name" value="FBA_3"/>
    <property type="match status" value="1"/>
</dbReference>
<feature type="domain" description="F-box" evidence="1">
    <location>
        <begin position="29"/>
        <end position="68"/>
    </location>
</feature>
<dbReference type="InterPro" id="IPR013187">
    <property type="entry name" value="F-box-assoc_dom_typ3"/>
</dbReference>
<reference evidence="2 3" key="1">
    <citation type="journal article" date="2021" name="Comput. Struct. Biotechnol. J.">
        <title>De novo genome assembly of the potent medicinal plant Rehmannia glutinosa using nanopore technology.</title>
        <authorList>
            <person name="Ma L."/>
            <person name="Dong C."/>
            <person name="Song C."/>
            <person name="Wang X."/>
            <person name="Zheng X."/>
            <person name="Niu Y."/>
            <person name="Chen S."/>
            <person name="Feng W."/>
        </authorList>
    </citation>
    <scope>NUCLEOTIDE SEQUENCE [LARGE SCALE GENOMIC DNA]</scope>
    <source>
        <strain evidence="2">DH-2019</strain>
    </source>
</reference>
<evidence type="ECO:0000313" key="3">
    <source>
        <dbReference type="Proteomes" id="UP001318860"/>
    </source>
</evidence>
<organism evidence="2 3">
    <name type="scientific">Rehmannia glutinosa</name>
    <name type="common">Chinese foxglove</name>
    <dbReference type="NCBI Taxonomy" id="99300"/>
    <lineage>
        <taxon>Eukaryota</taxon>
        <taxon>Viridiplantae</taxon>
        <taxon>Streptophyta</taxon>
        <taxon>Embryophyta</taxon>
        <taxon>Tracheophyta</taxon>
        <taxon>Spermatophyta</taxon>
        <taxon>Magnoliopsida</taxon>
        <taxon>eudicotyledons</taxon>
        <taxon>Gunneridae</taxon>
        <taxon>Pentapetalae</taxon>
        <taxon>asterids</taxon>
        <taxon>lamiids</taxon>
        <taxon>Lamiales</taxon>
        <taxon>Orobanchaceae</taxon>
        <taxon>Rehmannieae</taxon>
        <taxon>Rehmannia</taxon>
    </lineage>
</organism>
<protein>
    <recommendedName>
        <fullName evidence="1">F-box domain-containing protein</fullName>
    </recommendedName>
</protein>
<evidence type="ECO:0000259" key="1">
    <source>
        <dbReference type="SMART" id="SM00256"/>
    </source>
</evidence>
<sequence>MILSNTFSKTTDVEATKASSYVDDDLLQIDDLFREIFLRLPFRSLVRMKSVCKNWNSIISDLNINSAAGLFFQYSDVNTCYAYVPFSLDKSKDAPPFVNQINKYIKDSSGIRILQSCNGLMLCRSDRASKNHRKYYICNPTTKEYSTLPRLVGRGGFSRTIRGLNLAFDPSKSPYYKVVCVRELGLCRAKEHQYQFEVYSSDTDGGIWRKCGEPFTAQVNFKHGVCWNGAIHWISITGAGKSIYFNPFDELMMPKVMPTPPVSDGHFSTRNYYFGESHGHLHYIDVCRMVTGFKLYEMKKDYSEWFSKYRVDLSYVVGYDLFSICTVVRGKKEKDSFLVLQVNPGKLIRYNLVCGTFETICEASGSMVQVHHPFTGPEAEFPLQYIESLNRV</sequence>
<dbReference type="InterPro" id="IPR017451">
    <property type="entry name" value="F-box-assoc_interact_dom"/>
</dbReference>
<keyword evidence="3" id="KW-1185">Reference proteome</keyword>
<dbReference type="Pfam" id="PF00646">
    <property type="entry name" value="F-box"/>
    <property type="match status" value="1"/>
</dbReference>
<dbReference type="NCBIfam" id="TIGR01640">
    <property type="entry name" value="F_box_assoc_1"/>
    <property type="match status" value="1"/>
</dbReference>
<dbReference type="PANTHER" id="PTHR35546">
    <property type="entry name" value="F-BOX PROTEIN INTERACTION DOMAIN PROTEIN-RELATED"/>
    <property type="match status" value="1"/>
</dbReference>
<gene>
    <name evidence="2" type="ORF">DH2020_049131</name>
</gene>
<dbReference type="InterPro" id="IPR036047">
    <property type="entry name" value="F-box-like_dom_sf"/>
</dbReference>
<dbReference type="PANTHER" id="PTHR35546:SF134">
    <property type="entry name" value="F-BOX ASSOCIATED DOMAIN-CONTAINING PROTEIN"/>
    <property type="match status" value="1"/>
</dbReference>
<dbReference type="SUPFAM" id="SSF81383">
    <property type="entry name" value="F-box domain"/>
    <property type="match status" value="1"/>
</dbReference>
<accession>A0ABR0U4G9</accession>
<evidence type="ECO:0000313" key="2">
    <source>
        <dbReference type="EMBL" id="KAK6117086.1"/>
    </source>
</evidence>
<dbReference type="SMART" id="SM00256">
    <property type="entry name" value="FBOX"/>
    <property type="match status" value="1"/>
</dbReference>
<dbReference type="Proteomes" id="UP001318860">
    <property type="component" value="Unassembled WGS sequence"/>
</dbReference>
<comment type="caution">
    <text evidence="2">The sequence shown here is derived from an EMBL/GenBank/DDBJ whole genome shotgun (WGS) entry which is preliminary data.</text>
</comment>
<dbReference type="InterPro" id="IPR001810">
    <property type="entry name" value="F-box_dom"/>
</dbReference>
<proteinExistence type="predicted"/>
<dbReference type="InterPro" id="IPR055290">
    <property type="entry name" value="At3g26010-like"/>
</dbReference>
<dbReference type="EMBL" id="JABTTQ020003473">
    <property type="protein sequence ID" value="KAK6117086.1"/>
    <property type="molecule type" value="Genomic_DNA"/>
</dbReference>